<dbReference type="AlphaFoldDB" id="A0A8T0IP40"/>
<reference evidence="8" key="1">
    <citation type="submission" date="2020-06" db="EMBL/GenBank/DDBJ databases">
        <title>WGS assembly of Ceratodon purpureus strain R40.</title>
        <authorList>
            <person name="Carey S.B."/>
            <person name="Jenkins J."/>
            <person name="Shu S."/>
            <person name="Lovell J.T."/>
            <person name="Sreedasyam A."/>
            <person name="Maumus F."/>
            <person name="Tiley G.P."/>
            <person name="Fernandez-Pozo N."/>
            <person name="Barry K."/>
            <person name="Chen C."/>
            <person name="Wang M."/>
            <person name="Lipzen A."/>
            <person name="Daum C."/>
            <person name="Saski C.A."/>
            <person name="Payton A.C."/>
            <person name="Mcbreen J.C."/>
            <person name="Conrad R.E."/>
            <person name="Kollar L.M."/>
            <person name="Olsson S."/>
            <person name="Huttunen S."/>
            <person name="Landis J.B."/>
            <person name="Wickett N.J."/>
            <person name="Johnson M.G."/>
            <person name="Rensing S.A."/>
            <person name="Grimwood J."/>
            <person name="Schmutz J."/>
            <person name="Mcdaniel S.F."/>
        </authorList>
    </citation>
    <scope>NUCLEOTIDE SEQUENCE</scope>
    <source>
        <strain evidence="8">R40</strain>
    </source>
</reference>
<comment type="similarity">
    <text evidence="2">Belongs to the eukaryotic ribosomal protein eS10 family.</text>
</comment>
<evidence type="ECO:0000256" key="1">
    <source>
        <dbReference type="ARBA" id="ARBA00004496"/>
    </source>
</evidence>
<evidence type="ECO:0000313" key="8">
    <source>
        <dbReference type="EMBL" id="KAG0584777.1"/>
    </source>
</evidence>
<sequence>MALGAGGSELGFLFACCTSDALSRHRHRHRPRASDASPAATMLIPKKNRVEVYKYLFKEGVLYAKKDFNAPKHPEIDVPNLQVIKLMQSFKSKEYVKENFAWRHYYWYLTNDGIEHLRTYLNLPSEIVPATLKKSARPPSRPMGGAGGDRPPRGAPRDGDRPRFGDREGYRSSSGRGGPPDSGFGGEKGGAPGEYRPEFRGGRGGFGRGGGSFGSGAPGAITE</sequence>
<dbReference type="InterPro" id="IPR005326">
    <property type="entry name" value="Plectin_eS10_N"/>
</dbReference>
<accession>A0A8T0IP40</accession>
<dbReference type="PANTHER" id="PTHR12146">
    <property type="entry name" value="40S RIBOSOMAL PROTEIN S10"/>
    <property type="match status" value="1"/>
</dbReference>
<dbReference type="InterPro" id="IPR036388">
    <property type="entry name" value="WH-like_DNA-bd_sf"/>
</dbReference>
<dbReference type="EMBL" id="CM026423">
    <property type="protein sequence ID" value="KAG0584777.1"/>
    <property type="molecule type" value="Genomic_DNA"/>
</dbReference>
<dbReference type="OrthoDB" id="5211809at2759"/>
<dbReference type="Pfam" id="PF03501">
    <property type="entry name" value="S10_plectin"/>
    <property type="match status" value="1"/>
</dbReference>
<evidence type="ECO:0000259" key="7">
    <source>
        <dbReference type="Pfam" id="PF03501"/>
    </source>
</evidence>
<dbReference type="PANTHER" id="PTHR12146:SF0">
    <property type="entry name" value="RIBOSOMAL PROTEIN S10"/>
    <property type="match status" value="1"/>
</dbReference>
<proteinExistence type="inferred from homology"/>
<evidence type="ECO:0000256" key="5">
    <source>
        <dbReference type="ARBA" id="ARBA00023274"/>
    </source>
</evidence>
<keyword evidence="4" id="KW-0689">Ribosomal protein</keyword>
<keyword evidence="3" id="KW-0963">Cytoplasm</keyword>
<feature type="compositionally biased region" description="Gly residues" evidence="6">
    <location>
        <begin position="202"/>
        <end position="217"/>
    </location>
</feature>
<comment type="subcellular location">
    <subcellularLocation>
        <location evidence="1">Cytoplasm</location>
    </subcellularLocation>
</comment>
<name>A0A8T0IP40_CERPU</name>
<dbReference type="GO" id="GO:0003723">
    <property type="term" value="F:RNA binding"/>
    <property type="evidence" value="ECO:0007669"/>
    <property type="project" value="TreeGrafter"/>
</dbReference>
<dbReference type="FunFam" id="1.10.10.10:FF:000025">
    <property type="entry name" value="40S ribosomal protein S10"/>
    <property type="match status" value="1"/>
</dbReference>
<protein>
    <recommendedName>
        <fullName evidence="7">Plectin/eS10 N-terminal domain-containing protein</fullName>
    </recommendedName>
</protein>
<feature type="region of interest" description="Disordered" evidence="6">
    <location>
        <begin position="132"/>
        <end position="223"/>
    </location>
</feature>
<dbReference type="InterPro" id="IPR037447">
    <property type="entry name" value="Ribosomal_eS10"/>
</dbReference>
<dbReference type="Gene3D" id="1.10.10.10">
    <property type="entry name" value="Winged helix-like DNA-binding domain superfamily/Winged helix DNA-binding domain"/>
    <property type="match status" value="1"/>
</dbReference>
<comment type="caution">
    <text evidence="8">The sequence shown here is derived from an EMBL/GenBank/DDBJ whole genome shotgun (WGS) entry which is preliminary data.</text>
</comment>
<gene>
    <name evidence="8" type="ORF">KC19_3G233600</name>
</gene>
<dbReference type="Proteomes" id="UP000822688">
    <property type="component" value="Chromosome 3"/>
</dbReference>
<keyword evidence="9" id="KW-1185">Reference proteome</keyword>
<feature type="compositionally biased region" description="Gly residues" evidence="6">
    <location>
        <begin position="175"/>
        <end position="192"/>
    </location>
</feature>
<feature type="domain" description="Plectin/eS10 N-terminal" evidence="7">
    <location>
        <begin position="44"/>
        <end position="135"/>
    </location>
</feature>
<dbReference type="GO" id="GO:0022627">
    <property type="term" value="C:cytosolic small ribosomal subunit"/>
    <property type="evidence" value="ECO:0007669"/>
    <property type="project" value="TreeGrafter"/>
</dbReference>
<dbReference type="GO" id="GO:0003735">
    <property type="term" value="F:structural constituent of ribosome"/>
    <property type="evidence" value="ECO:0007669"/>
    <property type="project" value="TreeGrafter"/>
</dbReference>
<evidence type="ECO:0000313" key="9">
    <source>
        <dbReference type="Proteomes" id="UP000822688"/>
    </source>
</evidence>
<feature type="compositionally biased region" description="Basic and acidic residues" evidence="6">
    <location>
        <begin position="150"/>
        <end position="170"/>
    </location>
</feature>
<keyword evidence="5" id="KW-0687">Ribonucleoprotein</keyword>
<evidence type="ECO:0000256" key="4">
    <source>
        <dbReference type="ARBA" id="ARBA00022980"/>
    </source>
</evidence>
<evidence type="ECO:0000256" key="3">
    <source>
        <dbReference type="ARBA" id="ARBA00022490"/>
    </source>
</evidence>
<evidence type="ECO:0000256" key="2">
    <source>
        <dbReference type="ARBA" id="ARBA00007278"/>
    </source>
</evidence>
<organism evidence="8 9">
    <name type="scientific">Ceratodon purpureus</name>
    <name type="common">Fire moss</name>
    <name type="synonym">Dicranum purpureum</name>
    <dbReference type="NCBI Taxonomy" id="3225"/>
    <lineage>
        <taxon>Eukaryota</taxon>
        <taxon>Viridiplantae</taxon>
        <taxon>Streptophyta</taxon>
        <taxon>Embryophyta</taxon>
        <taxon>Bryophyta</taxon>
        <taxon>Bryophytina</taxon>
        <taxon>Bryopsida</taxon>
        <taxon>Dicranidae</taxon>
        <taxon>Pseudoditrichales</taxon>
        <taxon>Ditrichaceae</taxon>
        <taxon>Ceratodon</taxon>
    </lineage>
</organism>
<evidence type="ECO:0000256" key="6">
    <source>
        <dbReference type="SAM" id="MobiDB-lite"/>
    </source>
</evidence>